<evidence type="ECO:0000313" key="2">
    <source>
        <dbReference type="Proteomes" id="UP000274822"/>
    </source>
</evidence>
<gene>
    <name evidence="1" type="ORF">BC938DRAFT_474784</name>
</gene>
<comment type="caution">
    <text evidence="1">The sequence shown here is derived from an EMBL/GenBank/DDBJ whole genome shotgun (WGS) entry which is preliminary data.</text>
</comment>
<keyword evidence="2" id="KW-1185">Reference proteome</keyword>
<dbReference type="AlphaFoldDB" id="A0A433QSA7"/>
<proteinExistence type="predicted"/>
<accession>A0A433QSA7</accession>
<name>A0A433QSA7_9FUNG</name>
<dbReference type="InterPro" id="IPR021109">
    <property type="entry name" value="Peptidase_aspartic_dom_sf"/>
</dbReference>
<reference evidence="1 2" key="1">
    <citation type="journal article" date="2018" name="New Phytol.">
        <title>Phylogenomics of Endogonaceae and evolution of mycorrhizas within Mucoromycota.</title>
        <authorList>
            <person name="Chang Y."/>
            <person name="Desiro A."/>
            <person name="Na H."/>
            <person name="Sandor L."/>
            <person name="Lipzen A."/>
            <person name="Clum A."/>
            <person name="Barry K."/>
            <person name="Grigoriev I.V."/>
            <person name="Martin F.M."/>
            <person name="Stajich J.E."/>
            <person name="Smith M.E."/>
            <person name="Bonito G."/>
            <person name="Spatafora J.W."/>
        </authorList>
    </citation>
    <scope>NUCLEOTIDE SEQUENCE [LARGE SCALE GENOMIC DNA]</scope>
    <source>
        <strain evidence="1 2">AD002</strain>
    </source>
</reference>
<protein>
    <submittedName>
        <fullName evidence="1">Uncharacterized protein</fullName>
    </submittedName>
</protein>
<dbReference type="EMBL" id="RBNJ01001895">
    <property type="protein sequence ID" value="RUS32641.1"/>
    <property type="molecule type" value="Genomic_DNA"/>
</dbReference>
<organism evidence="1 2">
    <name type="scientific">Jimgerdemannia flammicorona</name>
    <dbReference type="NCBI Taxonomy" id="994334"/>
    <lineage>
        <taxon>Eukaryota</taxon>
        <taxon>Fungi</taxon>
        <taxon>Fungi incertae sedis</taxon>
        <taxon>Mucoromycota</taxon>
        <taxon>Mucoromycotina</taxon>
        <taxon>Endogonomycetes</taxon>
        <taxon>Endogonales</taxon>
        <taxon>Endogonaceae</taxon>
        <taxon>Jimgerdemannia</taxon>
    </lineage>
</organism>
<dbReference type="Gene3D" id="2.40.70.10">
    <property type="entry name" value="Acid Proteases"/>
    <property type="match status" value="1"/>
</dbReference>
<dbReference type="Proteomes" id="UP000274822">
    <property type="component" value="Unassembled WGS sequence"/>
</dbReference>
<evidence type="ECO:0000313" key="1">
    <source>
        <dbReference type="EMBL" id="RUS32641.1"/>
    </source>
</evidence>
<sequence>MKYDTEGRSIPTNPVPTNNLVVPTNNLIDTGADTDFMSYTTCCRLRLQDRLTNHDGLGCSLQRAGQYRGRLENIRLFLGTPGAEEEVVVISPMVHDHPDIDILIGCPTCENEGWILAPRDNTIKGPNNLYITTYPSVNIVNQQMEKFSEVVGTQDEYLTDEQQGADLYPENIPSPMPVSAYVASPADMNYFSMPLQQVSPLVSPFLALHNHMPVMPESISENTMEDFNISLPLRPATAPGTSSIIDTTEHGDAPNGGTLSPLYGVFDGHDVEMQHVQDTHAAIYIPDLQNIPPMPSMAVPLTSLTWLSLQQSMELSTASSYNSMSILQSPMHPPALSVWDFAAATGELDPPSEMVEHGDDSVSSMFHVWNTNPSDNNELIFVLESGLPSVVHPKWTENGSGVRALSDGVRHENSKCLLGVARSKEFDRLQQYFVPGFTDDVEMQGLRGASDEVLIATASAPNCERTIITKDRDFLNTPPNRKGTIILRGSMRVDQRCVPVSMCRLRNELLYPAILCLFQNYVNELER</sequence>